<organism evidence="4 5">
    <name type="scientific">Guyanagaster necrorhizus</name>
    <dbReference type="NCBI Taxonomy" id="856835"/>
    <lineage>
        <taxon>Eukaryota</taxon>
        <taxon>Fungi</taxon>
        <taxon>Dikarya</taxon>
        <taxon>Basidiomycota</taxon>
        <taxon>Agaricomycotina</taxon>
        <taxon>Agaricomycetes</taxon>
        <taxon>Agaricomycetidae</taxon>
        <taxon>Agaricales</taxon>
        <taxon>Marasmiineae</taxon>
        <taxon>Physalacriaceae</taxon>
        <taxon>Guyanagaster</taxon>
    </lineage>
</organism>
<feature type="region of interest" description="Disordered" evidence="2">
    <location>
        <begin position="1"/>
        <end position="31"/>
    </location>
</feature>
<keyword evidence="1" id="KW-0862">Zinc</keyword>
<dbReference type="SUPFAM" id="SSF57850">
    <property type="entry name" value="RING/U-box"/>
    <property type="match status" value="1"/>
</dbReference>
<protein>
    <recommendedName>
        <fullName evidence="3">RING-type domain-containing protein</fullName>
    </recommendedName>
</protein>
<dbReference type="GeneID" id="66102355"/>
<name>A0A9P8ARH3_9AGAR</name>
<dbReference type="PROSITE" id="PS50089">
    <property type="entry name" value="ZF_RING_2"/>
    <property type="match status" value="1"/>
</dbReference>
<dbReference type="Proteomes" id="UP000812287">
    <property type="component" value="Unassembled WGS sequence"/>
</dbReference>
<keyword evidence="5" id="KW-1185">Reference proteome</keyword>
<keyword evidence="1" id="KW-0863">Zinc-finger</keyword>
<feature type="compositionally biased region" description="Basic and acidic residues" evidence="2">
    <location>
        <begin position="15"/>
        <end position="26"/>
    </location>
</feature>
<dbReference type="InterPro" id="IPR001841">
    <property type="entry name" value="Znf_RING"/>
</dbReference>
<dbReference type="InterPro" id="IPR013083">
    <property type="entry name" value="Znf_RING/FYVE/PHD"/>
</dbReference>
<proteinExistence type="predicted"/>
<evidence type="ECO:0000313" key="4">
    <source>
        <dbReference type="EMBL" id="KAG7445085.1"/>
    </source>
</evidence>
<feature type="domain" description="RING-type" evidence="3">
    <location>
        <begin position="55"/>
        <end position="99"/>
    </location>
</feature>
<dbReference type="GO" id="GO:0008270">
    <property type="term" value="F:zinc ion binding"/>
    <property type="evidence" value="ECO:0007669"/>
    <property type="project" value="UniProtKB-KW"/>
</dbReference>
<dbReference type="EMBL" id="MU250538">
    <property type="protein sequence ID" value="KAG7445085.1"/>
    <property type="molecule type" value="Genomic_DNA"/>
</dbReference>
<dbReference type="OrthoDB" id="6270329at2759"/>
<keyword evidence="1" id="KW-0479">Metal-binding</keyword>
<evidence type="ECO:0000256" key="1">
    <source>
        <dbReference type="PROSITE-ProRule" id="PRU00175"/>
    </source>
</evidence>
<dbReference type="Gene3D" id="3.30.40.10">
    <property type="entry name" value="Zinc/RING finger domain, C3HC4 (zinc finger)"/>
    <property type="match status" value="1"/>
</dbReference>
<sequence length="111" mass="12501">MSESSLHVMCKRRQDHIQPRSNDNHSRKMRNPRSVSLCMIERDKDPLTEPYSPPCGRCAFAVVNRYCSVVGHVFCLKCINEWVGVTPRQRRTCTCPSCSAVITKGTSTASV</sequence>
<evidence type="ECO:0000259" key="3">
    <source>
        <dbReference type="PROSITE" id="PS50089"/>
    </source>
</evidence>
<evidence type="ECO:0000256" key="2">
    <source>
        <dbReference type="SAM" id="MobiDB-lite"/>
    </source>
</evidence>
<gene>
    <name evidence="4" type="ORF">BT62DRAFT_209149</name>
</gene>
<dbReference type="RefSeq" id="XP_043038585.1">
    <property type="nucleotide sequence ID" value="XM_043180059.1"/>
</dbReference>
<dbReference type="AlphaFoldDB" id="A0A9P8ARH3"/>
<reference evidence="4" key="1">
    <citation type="submission" date="2020-11" db="EMBL/GenBank/DDBJ databases">
        <title>Adaptations for nitrogen fixation in a non-lichenized fungal sporocarp promotes dispersal by wood-feeding termites.</title>
        <authorList>
            <consortium name="DOE Joint Genome Institute"/>
            <person name="Koch R.A."/>
            <person name="Yoon G."/>
            <person name="Arayal U."/>
            <person name="Lail K."/>
            <person name="Amirebrahimi M."/>
            <person name="Labutti K."/>
            <person name="Lipzen A."/>
            <person name="Riley R."/>
            <person name="Barry K."/>
            <person name="Henrissat B."/>
            <person name="Grigoriev I.V."/>
            <person name="Herr J.R."/>
            <person name="Aime M.C."/>
        </authorList>
    </citation>
    <scope>NUCLEOTIDE SEQUENCE</scope>
    <source>
        <strain evidence="4">MCA 3950</strain>
    </source>
</reference>
<comment type="caution">
    <text evidence="4">The sequence shown here is derived from an EMBL/GenBank/DDBJ whole genome shotgun (WGS) entry which is preliminary data.</text>
</comment>
<accession>A0A9P8ARH3</accession>
<evidence type="ECO:0000313" key="5">
    <source>
        <dbReference type="Proteomes" id="UP000812287"/>
    </source>
</evidence>